<evidence type="ECO:0000256" key="6">
    <source>
        <dbReference type="ARBA" id="ARBA00022723"/>
    </source>
</evidence>
<dbReference type="OrthoDB" id="2789670at2759"/>
<evidence type="ECO:0000313" key="15">
    <source>
        <dbReference type="EMBL" id="KAF7285757.1"/>
    </source>
</evidence>
<dbReference type="PANTHER" id="PTHR24292:SF45">
    <property type="entry name" value="CYTOCHROME P450 6G1-RELATED"/>
    <property type="match status" value="1"/>
</dbReference>
<comment type="subcellular location">
    <subcellularLocation>
        <location evidence="3">Endoplasmic reticulum membrane</location>
        <topology evidence="3">Peripheral membrane protein</topology>
    </subcellularLocation>
    <subcellularLocation>
        <location evidence="2">Microsome membrane</location>
        <topology evidence="2">Peripheral membrane protein</topology>
    </subcellularLocation>
</comment>
<dbReference type="InterPro" id="IPR036396">
    <property type="entry name" value="Cyt_P450_sf"/>
</dbReference>
<evidence type="ECO:0000256" key="1">
    <source>
        <dbReference type="ARBA" id="ARBA00001971"/>
    </source>
</evidence>
<dbReference type="InterPro" id="IPR017972">
    <property type="entry name" value="Cyt_P450_CS"/>
</dbReference>
<keyword evidence="12" id="KW-0472">Membrane</keyword>
<dbReference type="GO" id="GO:0005506">
    <property type="term" value="F:iron ion binding"/>
    <property type="evidence" value="ECO:0007669"/>
    <property type="project" value="InterPro"/>
</dbReference>
<dbReference type="SUPFAM" id="SSF48264">
    <property type="entry name" value="Cytochrome P450"/>
    <property type="match status" value="1"/>
</dbReference>
<dbReference type="PROSITE" id="PS00086">
    <property type="entry name" value="CYTOCHROME_P450"/>
    <property type="match status" value="1"/>
</dbReference>
<dbReference type="EMBL" id="JAACXV010000045">
    <property type="protein sequence ID" value="KAF7285757.1"/>
    <property type="molecule type" value="Genomic_DNA"/>
</dbReference>
<evidence type="ECO:0000256" key="13">
    <source>
        <dbReference type="PIRSR" id="PIRSR602401-1"/>
    </source>
</evidence>
<keyword evidence="6 13" id="KW-0479">Metal-binding</keyword>
<accession>A0A834IVA3</accession>
<evidence type="ECO:0000256" key="11">
    <source>
        <dbReference type="ARBA" id="ARBA00023033"/>
    </source>
</evidence>
<organism evidence="15 16">
    <name type="scientific">Rhynchophorus ferrugineus</name>
    <name type="common">Red palm weevil</name>
    <name type="synonym">Curculio ferrugineus</name>
    <dbReference type="NCBI Taxonomy" id="354439"/>
    <lineage>
        <taxon>Eukaryota</taxon>
        <taxon>Metazoa</taxon>
        <taxon>Ecdysozoa</taxon>
        <taxon>Arthropoda</taxon>
        <taxon>Hexapoda</taxon>
        <taxon>Insecta</taxon>
        <taxon>Pterygota</taxon>
        <taxon>Neoptera</taxon>
        <taxon>Endopterygota</taxon>
        <taxon>Coleoptera</taxon>
        <taxon>Polyphaga</taxon>
        <taxon>Cucujiformia</taxon>
        <taxon>Curculionidae</taxon>
        <taxon>Dryophthorinae</taxon>
        <taxon>Rhynchophorus</taxon>
    </lineage>
</organism>
<feature type="binding site" description="axial binding residue" evidence="13">
    <location>
        <position position="391"/>
    </location>
    <ligand>
        <name>heme</name>
        <dbReference type="ChEBI" id="CHEBI:30413"/>
    </ligand>
    <ligandPart>
        <name>Fe</name>
        <dbReference type="ChEBI" id="CHEBI:18248"/>
    </ligandPart>
</feature>
<proteinExistence type="inferred from homology"/>
<keyword evidence="16" id="KW-1185">Reference proteome</keyword>
<sequence>MKSMTLQKSIGDVIKELYNSTDEDYMGIFIIDKPVLLIRSPKLVKDILLKDFATFPDRCVVSPESKPLASNMMFFKKGPMWKAIRSKMTPVFTSGKLKAMSTLIAKEAEQLNEYIGKHCNKPNLEAKEICAKYSTNVIAICAFGVSAKCFESEDAEFRNFGRRIFEFSVANMIRHIGCFFTPNIIKLFQISFVKDEILNRLGDIFTEVLHFRKQQNQLKGNDLVDILLDVMRREDSGLNNDIIISQAIQFFVAGFETVSGVLSFALYELCINPDIQEKLRQEIQEITEKQGLTYDSIQEMKYLDMCVSETLRKYPVLPFLDRVCNSNYKLEGTDHVIEKGQSVYISMFGLHYDPKYFPEPHKFLPDRFRDKNSINQDGFYYIPFGEGPRICIGNRFGLMTVKIGLASILTKYRLCRSSKTPVPIRFQVKSLIVQSDVGIPLKFEPL</sequence>
<evidence type="ECO:0000256" key="9">
    <source>
        <dbReference type="ARBA" id="ARBA00023002"/>
    </source>
</evidence>
<dbReference type="Proteomes" id="UP000625711">
    <property type="component" value="Unassembled WGS sequence"/>
</dbReference>
<dbReference type="CDD" id="cd11056">
    <property type="entry name" value="CYP6-like"/>
    <property type="match status" value="1"/>
</dbReference>
<evidence type="ECO:0000256" key="4">
    <source>
        <dbReference type="ARBA" id="ARBA00010617"/>
    </source>
</evidence>
<keyword evidence="7" id="KW-0256">Endoplasmic reticulum</keyword>
<evidence type="ECO:0008006" key="17">
    <source>
        <dbReference type="Google" id="ProtNLM"/>
    </source>
</evidence>
<dbReference type="PRINTS" id="PR00463">
    <property type="entry name" value="EP450I"/>
</dbReference>
<dbReference type="GO" id="GO:0020037">
    <property type="term" value="F:heme binding"/>
    <property type="evidence" value="ECO:0007669"/>
    <property type="project" value="InterPro"/>
</dbReference>
<dbReference type="Gene3D" id="1.10.630.10">
    <property type="entry name" value="Cytochrome P450"/>
    <property type="match status" value="1"/>
</dbReference>
<comment type="caution">
    <text evidence="15">The sequence shown here is derived from an EMBL/GenBank/DDBJ whole genome shotgun (WGS) entry which is preliminary data.</text>
</comment>
<comment type="similarity">
    <text evidence="4 14">Belongs to the cytochrome P450 family.</text>
</comment>
<evidence type="ECO:0000256" key="2">
    <source>
        <dbReference type="ARBA" id="ARBA00004174"/>
    </source>
</evidence>
<evidence type="ECO:0000256" key="12">
    <source>
        <dbReference type="ARBA" id="ARBA00023136"/>
    </source>
</evidence>
<evidence type="ECO:0000313" key="16">
    <source>
        <dbReference type="Proteomes" id="UP000625711"/>
    </source>
</evidence>
<keyword evidence="11 14" id="KW-0503">Monooxygenase</keyword>
<evidence type="ECO:0000256" key="5">
    <source>
        <dbReference type="ARBA" id="ARBA00022617"/>
    </source>
</evidence>
<comment type="cofactor">
    <cofactor evidence="1 13">
        <name>heme</name>
        <dbReference type="ChEBI" id="CHEBI:30413"/>
    </cofactor>
</comment>
<dbReference type="PANTHER" id="PTHR24292">
    <property type="entry name" value="CYTOCHROME P450"/>
    <property type="match status" value="1"/>
</dbReference>
<evidence type="ECO:0000256" key="14">
    <source>
        <dbReference type="RuleBase" id="RU000461"/>
    </source>
</evidence>
<evidence type="ECO:0000256" key="8">
    <source>
        <dbReference type="ARBA" id="ARBA00022848"/>
    </source>
</evidence>
<protein>
    <recommendedName>
        <fullName evidence="17">Cytochrome P450</fullName>
    </recommendedName>
</protein>
<dbReference type="GO" id="GO:0016705">
    <property type="term" value="F:oxidoreductase activity, acting on paired donors, with incorporation or reduction of molecular oxygen"/>
    <property type="evidence" value="ECO:0007669"/>
    <property type="project" value="InterPro"/>
</dbReference>
<keyword evidence="5 13" id="KW-0349">Heme</keyword>
<evidence type="ECO:0000256" key="3">
    <source>
        <dbReference type="ARBA" id="ARBA00004406"/>
    </source>
</evidence>
<dbReference type="AlphaFoldDB" id="A0A834IVA3"/>
<dbReference type="FunFam" id="1.10.630.10:FF:000042">
    <property type="entry name" value="Cytochrome P450"/>
    <property type="match status" value="1"/>
</dbReference>
<dbReference type="InterPro" id="IPR002401">
    <property type="entry name" value="Cyt_P450_E_grp-I"/>
</dbReference>
<dbReference type="GO" id="GO:0005789">
    <property type="term" value="C:endoplasmic reticulum membrane"/>
    <property type="evidence" value="ECO:0007669"/>
    <property type="project" value="UniProtKB-SubCell"/>
</dbReference>
<gene>
    <name evidence="15" type="ORF">GWI33_010125</name>
</gene>
<reference evidence="15" key="1">
    <citation type="submission" date="2020-08" db="EMBL/GenBank/DDBJ databases">
        <title>Genome sequencing and assembly of the red palm weevil Rhynchophorus ferrugineus.</title>
        <authorList>
            <person name="Dias G.B."/>
            <person name="Bergman C.M."/>
            <person name="Manee M."/>
        </authorList>
    </citation>
    <scope>NUCLEOTIDE SEQUENCE</scope>
    <source>
        <strain evidence="15">AA-2017</strain>
        <tissue evidence="15">Whole larva</tissue>
    </source>
</reference>
<name>A0A834IVA3_RHYFE</name>
<evidence type="ECO:0000256" key="7">
    <source>
        <dbReference type="ARBA" id="ARBA00022824"/>
    </source>
</evidence>
<dbReference type="Pfam" id="PF00067">
    <property type="entry name" value="p450"/>
    <property type="match status" value="1"/>
</dbReference>
<keyword evidence="8" id="KW-0492">Microsome</keyword>
<dbReference type="InterPro" id="IPR001128">
    <property type="entry name" value="Cyt_P450"/>
</dbReference>
<keyword evidence="10 13" id="KW-0408">Iron</keyword>
<dbReference type="PRINTS" id="PR00385">
    <property type="entry name" value="P450"/>
</dbReference>
<dbReference type="InterPro" id="IPR050476">
    <property type="entry name" value="Insect_CytP450_Detox"/>
</dbReference>
<evidence type="ECO:0000256" key="10">
    <source>
        <dbReference type="ARBA" id="ARBA00023004"/>
    </source>
</evidence>
<dbReference type="GO" id="GO:0004497">
    <property type="term" value="F:monooxygenase activity"/>
    <property type="evidence" value="ECO:0007669"/>
    <property type="project" value="UniProtKB-KW"/>
</dbReference>
<keyword evidence="9 14" id="KW-0560">Oxidoreductase</keyword>